<evidence type="ECO:0000259" key="1">
    <source>
        <dbReference type="Pfam" id="PF04961"/>
    </source>
</evidence>
<evidence type="ECO:0000313" key="2">
    <source>
        <dbReference type="EMBL" id="MBC6681421.1"/>
    </source>
</evidence>
<protein>
    <submittedName>
        <fullName evidence="2">Cyclodeaminase/cyclohydrolase family protein</fullName>
    </submittedName>
</protein>
<dbReference type="Proteomes" id="UP000602647">
    <property type="component" value="Unassembled WGS sequence"/>
</dbReference>
<dbReference type="RefSeq" id="WP_187304503.1">
    <property type="nucleotide sequence ID" value="NZ_CBCTON010000051.1"/>
</dbReference>
<dbReference type="InterPro" id="IPR036178">
    <property type="entry name" value="Formintransfe-cycloase-like_sf"/>
</dbReference>
<comment type="caution">
    <text evidence="2">The sequence shown here is derived from an EMBL/GenBank/DDBJ whole genome shotgun (WGS) entry which is preliminary data.</text>
</comment>
<dbReference type="Pfam" id="PF04961">
    <property type="entry name" value="FTCD_C"/>
    <property type="match status" value="1"/>
</dbReference>
<name>A0A923NLN0_9FIRM</name>
<dbReference type="AlphaFoldDB" id="A0A923NLN0"/>
<dbReference type="EMBL" id="JACRYT010000048">
    <property type="protein sequence ID" value="MBC6681421.1"/>
    <property type="molecule type" value="Genomic_DNA"/>
</dbReference>
<proteinExistence type="predicted"/>
<sequence length="209" mass="22998">MKYVEESCETFIDLLAGKGPTPGGGGASALTGALGTALGHMVGSLTEGKKKYKEVEGEIRSWMEQAKENQKALLELVQEDARSFEPLAAAYRMPSETEAQREEKARIMEDALKEACRVPFAIMEKCCEGIELCGNFAEKGSKLAISDAGAGASFCRAALESASFNIYINTKSMKDREYARQANRRADEMRSVYMAKADRIIEQVFQEIK</sequence>
<dbReference type="InterPro" id="IPR007044">
    <property type="entry name" value="Cyclodeamin/CycHdrlase"/>
</dbReference>
<evidence type="ECO:0000313" key="3">
    <source>
        <dbReference type="Proteomes" id="UP000602647"/>
    </source>
</evidence>
<organism evidence="2 3">
    <name type="scientific">Zhenpiania hominis</name>
    <dbReference type="NCBI Taxonomy" id="2763644"/>
    <lineage>
        <taxon>Bacteria</taxon>
        <taxon>Bacillati</taxon>
        <taxon>Bacillota</taxon>
        <taxon>Clostridia</taxon>
        <taxon>Peptostreptococcales</taxon>
        <taxon>Anaerovoracaceae</taxon>
        <taxon>Zhenpiania</taxon>
    </lineage>
</organism>
<feature type="domain" description="Cyclodeaminase/cyclohydrolase" evidence="1">
    <location>
        <begin position="7"/>
        <end position="187"/>
    </location>
</feature>
<gene>
    <name evidence="2" type="ORF">H9L42_16565</name>
</gene>
<dbReference type="SUPFAM" id="SSF101262">
    <property type="entry name" value="Methenyltetrahydrofolate cyclohydrolase-like"/>
    <property type="match status" value="1"/>
</dbReference>
<keyword evidence="3" id="KW-1185">Reference proteome</keyword>
<dbReference type="GO" id="GO:0003824">
    <property type="term" value="F:catalytic activity"/>
    <property type="evidence" value="ECO:0007669"/>
    <property type="project" value="InterPro"/>
</dbReference>
<reference evidence="2" key="1">
    <citation type="submission" date="2020-08" db="EMBL/GenBank/DDBJ databases">
        <title>Genome public.</title>
        <authorList>
            <person name="Liu C."/>
            <person name="Sun Q."/>
        </authorList>
    </citation>
    <scope>NUCLEOTIDE SEQUENCE</scope>
    <source>
        <strain evidence="2">BX12</strain>
    </source>
</reference>
<accession>A0A923NLN0</accession>
<dbReference type="Gene3D" id="1.20.120.680">
    <property type="entry name" value="Formiminotetrahydrofolate cyclodeaminase monomer, up-and-down helical bundle"/>
    <property type="match status" value="1"/>
</dbReference>